<reference evidence="4" key="1">
    <citation type="submission" date="2017-09" db="EMBL/GenBank/DDBJ databases">
        <title>Depth-based differentiation of microbial function through sediment-hosted aquifers and enrichment of novel symbionts in the deep terrestrial subsurface.</title>
        <authorList>
            <person name="Probst A.J."/>
            <person name="Ladd B."/>
            <person name="Jarett J.K."/>
            <person name="Geller-Mcgrath D.E."/>
            <person name="Sieber C.M.K."/>
            <person name="Emerson J.B."/>
            <person name="Anantharaman K."/>
            <person name="Thomas B.C."/>
            <person name="Malmstrom R."/>
            <person name="Stieglmeier M."/>
            <person name="Klingl A."/>
            <person name="Woyke T."/>
            <person name="Ryan C.M."/>
            <person name="Banfield J.F."/>
        </authorList>
    </citation>
    <scope>NUCLEOTIDE SEQUENCE [LARGE SCALE GENOMIC DNA]</scope>
</reference>
<dbReference type="InterPro" id="IPR024633">
    <property type="entry name" value="DnaA_N_dom"/>
</dbReference>
<dbReference type="Gene3D" id="3.30.300.180">
    <property type="match status" value="1"/>
</dbReference>
<dbReference type="EMBL" id="PEXI01000013">
    <property type="protein sequence ID" value="PIU24576.1"/>
    <property type="molecule type" value="Genomic_DNA"/>
</dbReference>
<feature type="compositionally biased region" description="Basic and acidic residues" evidence="1">
    <location>
        <begin position="120"/>
        <end position="130"/>
    </location>
</feature>
<evidence type="ECO:0000259" key="2">
    <source>
        <dbReference type="Pfam" id="PF11638"/>
    </source>
</evidence>
<gene>
    <name evidence="3" type="ORF">COT12_00295</name>
</gene>
<feature type="compositionally biased region" description="Polar residues" evidence="1">
    <location>
        <begin position="103"/>
        <end position="119"/>
    </location>
</feature>
<comment type="caution">
    <text evidence="3">The sequence shown here is derived from an EMBL/GenBank/DDBJ whole genome shotgun (WGS) entry which is preliminary data.</text>
</comment>
<dbReference type="Pfam" id="PF11638">
    <property type="entry name" value="DnaA_N"/>
    <property type="match status" value="1"/>
</dbReference>
<organism evidence="3 4">
    <name type="scientific">Candidatus Berkelbacteria bacterium CG08_land_8_20_14_0_20_39_8</name>
    <dbReference type="NCBI Taxonomy" id="1974511"/>
    <lineage>
        <taxon>Bacteria</taxon>
        <taxon>Candidatus Berkelbacteria</taxon>
    </lineage>
</organism>
<dbReference type="InterPro" id="IPR038454">
    <property type="entry name" value="DnaA_N_sf"/>
</dbReference>
<name>A0A2M6YCZ3_9BACT</name>
<sequence>MEKDRKKIWSIALGELEVVISKANFQTWFSGTFIFEFKNGILTVGVRSIFIEDYLKKHYIKDIKSAVEKQLSEPIKEIKFKVASELGKDQIKDRKTKVIHNPVDNSDTFSHSGQPVDNSQNKDLKISYAF</sequence>
<evidence type="ECO:0000256" key="1">
    <source>
        <dbReference type="SAM" id="MobiDB-lite"/>
    </source>
</evidence>
<evidence type="ECO:0000313" key="3">
    <source>
        <dbReference type="EMBL" id="PIU24576.1"/>
    </source>
</evidence>
<feature type="region of interest" description="Disordered" evidence="1">
    <location>
        <begin position="101"/>
        <end position="130"/>
    </location>
</feature>
<feature type="non-terminal residue" evidence="3">
    <location>
        <position position="130"/>
    </location>
</feature>
<evidence type="ECO:0000313" key="4">
    <source>
        <dbReference type="Proteomes" id="UP000229896"/>
    </source>
</evidence>
<dbReference type="AlphaFoldDB" id="A0A2M6YCZ3"/>
<protein>
    <recommendedName>
        <fullName evidence="2">DnaA N-terminal domain-containing protein</fullName>
    </recommendedName>
</protein>
<accession>A0A2M6YCZ3</accession>
<dbReference type="Proteomes" id="UP000229896">
    <property type="component" value="Unassembled WGS sequence"/>
</dbReference>
<feature type="domain" description="DnaA N-terminal" evidence="2">
    <location>
        <begin position="7"/>
        <end position="68"/>
    </location>
</feature>
<proteinExistence type="predicted"/>